<name>A0A8H8UFZ6_9HELO</name>
<keyword evidence="1" id="KW-0479">Metal-binding</keyword>
<gene>
    <name evidence="4" type="primary">bir1</name>
    <name evidence="4" type="ORF">LOCC1_G003376</name>
</gene>
<feature type="compositionally biased region" description="Polar residues" evidence="3">
    <location>
        <begin position="394"/>
        <end position="403"/>
    </location>
</feature>
<protein>
    <submittedName>
        <fullName evidence="4">Protein bir1</fullName>
    </submittedName>
</protein>
<feature type="region of interest" description="Disordered" evidence="3">
    <location>
        <begin position="484"/>
        <end position="841"/>
    </location>
</feature>
<feature type="compositionally biased region" description="Basic and acidic residues" evidence="3">
    <location>
        <begin position="537"/>
        <end position="557"/>
    </location>
</feature>
<evidence type="ECO:0000256" key="3">
    <source>
        <dbReference type="SAM" id="MobiDB-lite"/>
    </source>
</evidence>
<dbReference type="GO" id="GO:0046872">
    <property type="term" value="F:metal ion binding"/>
    <property type="evidence" value="ECO:0007669"/>
    <property type="project" value="UniProtKB-KW"/>
</dbReference>
<dbReference type="Proteomes" id="UP000443090">
    <property type="component" value="Unassembled WGS sequence"/>
</dbReference>
<dbReference type="AlphaFoldDB" id="A0A8H8UFZ6"/>
<feature type="compositionally biased region" description="Acidic residues" evidence="3">
    <location>
        <begin position="289"/>
        <end position="305"/>
    </location>
</feature>
<keyword evidence="2" id="KW-0862">Zinc</keyword>
<feature type="compositionally biased region" description="Polar residues" evidence="3">
    <location>
        <begin position="590"/>
        <end position="609"/>
    </location>
</feature>
<dbReference type="Pfam" id="PF00653">
    <property type="entry name" value="BIR"/>
    <property type="match status" value="2"/>
</dbReference>
<keyword evidence="5" id="KW-1185">Reference proteome</keyword>
<dbReference type="PANTHER" id="PTHR46771:SF5">
    <property type="entry name" value="DETERIN"/>
    <property type="match status" value="1"/>
</dbReference>
<dbReference type="SUPFAM" id="SSF57924">
    <property type="entry name" value="Inhibitor of apoptosis (IAP) repeat"/>
    <property type="match status" value="2"/>
</dbReference>
<feature type="compositionally biased region" description="Polar residues" evidence="3">
    <location>
        <begin position="558"/>
        <end position="567"/>
    </location>
</feature>
<reference evidence="4 5" key="1">
    <citation type="submission" date="2018-05" db="EMBL/GenBank/DDBJ databases">
        <title>Genome sequencing and assembly of the regulated plant pathogen Lachnellula willkommii and related sister species for the development of diagnostic species identification markers.</title>
        <authorList>
            <person name="Giroux E."/>
            <person name="Bilodeau G."/>
        </authorList>
    </citation>
    <scope>NUCLEOTIDE SEQUENCE [LARGE SCALE GENOMIC DNA]</scope>
    <source>
        <strain evidence="4 5">CBS 160.35</strain>
    </source>
</reference>
<sequence>MVASDVADQYFAYEHRVASFQTAQQLLKRRTSNASAKAPTSLKWPHKFLSPEELAKAGFFYYPLQNSADNVSCFLCHRSLDGWEKHDDPLVEHLKHSPDCGWAVVATIERQDGVLSEESPASRRMIEARKATFADKWPHENKKGWKCKIKQMVDAGWKYTPTPEYDDMATCTYCELALDGWENSDKPLEEHISRSPECSFFALINQVKSPAVQRTKPKRASKISRVSTQSQFTVASDVQSVSDLAAEEGDSILTTATNATATHGGRKMGKAKKAPVKGKKTRAKNTEPVEVEAAPEPEPAPEDVGFDVKIDAAPKPTRGRKRKSEQEHDSTASVAPPPPKRRNTRTRGSMAVDDSVMPDTENVSQQQEVPQRGRKGRATRGSMAMDDSVLSVAGSVSQEQEVPQQAKRGRPSRKASTASFARTKAPAPNDDEIDAALEADLERMSDEEVPMPPKKPTRASNTGRDMFDTAPMEIDEAAIDAELQSMEADSKPLPKAKGAKVKQPRKVSAKQQAAAKKAAQAQAQAEVEAAADAAEAEAERIAEEEAAARQISVEREQSVSIQHSSPIIQPKKQRGVARQPARKPVGRATRGSTLSTNDQDTSIANSVLESASGHADDAGHETDASMASQSTVVRGGTRRGSTIKGKGKGGEKGAKHIEEIVHHDVEQSLTVEPEEEAFYTPAPEAPPIVAEPVEDVPKKAAKSRGRPKKSQTPAFQDSILETEDDPKPMQPKGKQAKGKAPAVVPRSPSPVIQDSLLEMEDVPEPMELKTKQSKGKAPAPIPRSPTPPAREMTPSDSPQSSDAENHPPSSKPSAGTNKTATPHSTQRIPLVETTTPSMSPSKRNIIAGLQTLHPWSSVDLDTVFIKSPGGENVVMNTKALFGEEIRTGALASPEKKMSVEEWIHHNAEKAEEKLRNECERMVSGFEQQGTRAMRALEGIECLE</sequence>
<dbReference type="InterPro" id="IPR051190">
    <property type="entry name" value="Baculoviral_IAP"/>
</dbReference>
<feature type="compositionally biased region" description="Basic residues" evidence="3">
    <location>
        <begin position="264"/>
        <end position="283"/>
    </location>
</feature>
<dbReference type="EMBL" id="QGMI01000121">
    <property type="protein sequence ID" value="TVY46915.1"/>
    <property type="molecule type" value="Genomic_DNA"/>
</dbReference>
<dbReference type="SMART" id="SM00238">
    <property type="entry name" value="BIR"/>
    <property type="match status" value="2"/>
</dbReference>
<feature type="compositionally biased region" description="Basic residues" evidence="3">
    <location>
        <begin position="497"/>
        <end position="508"/>
    </location>
</feature>
<feature type="compositionally biased region" description="Low complexity" evidence="3">
    <location>
        <begin position="509"/>
        <end position="533"/>
    </location>
</feature>
<dbReference type="InterPro" id="IPR001370">
    <property type="entry name" value="BIR_rpt"/>
</dbReference>
<feature type="compositionally biased region" description="Basic residues" evidence="3">
    <location>
        <begin position="699"/>
        <end position="709"/>
    </location>
</feature>
<dbReference type="OrthoDB" id="2196114at2759"/>
<feature type="compositionally biased region" description="Basic and acidic residues" evidence="3">
    <location>
        <begin position="614"/>
        <end position="623"/>
    </location>
</feature>
<evidence type="ECO:0000256" key="1">
    <source>
        <dbReference type="ARBA" id="ARBA00022723"/>
    </source>
</evidence>
<dbReference type="PANTHER" id="PTHR46771">
    <property type="entry name" value="DETERIN"/>
    <property type="match status" value="1"/>
</dbReference>
<feature type="compositionally biased region" description="Polar residues" evidence="3">
    <location>
        <begin position="794"/>
        <end position="841"/>
    </location>
</feature>
<feature type="compositionally biased region" description="Acidic residues" evidence="3">
    <location>
        <begin position="429"/>
        <end position="439"/>
    </location>
</feature>
<evidence type="ECO:0000313" key="4">
    <source>
        <dbReference type="EMBL" id="TVY46915.1"/>
    </source>
</evidence>
<dbReference type="PROSITE" id="PS50143">
    <property type="entry name" value="BIR_REPEAT_2"/>
    <property type="match status" value="2"/>
</dbReference>
<comment type="caution">
    <text evidence="4">The sequence shown here is derived from an EMBL/GenBank/DDBJ whole genome shotgun (WGS) entry which is preliminary data.</text>
</comment>
<feature type="compositionally biased region" description="Low complexity" evidence="3">
    <location>
        <begin position="730"/>
        <end position="751"/>
    </location>
</feature>
<dbReference type="CDD" id="cd00022">
    <property type="entry name" value="BIR"/>
    <property type="match status" value="2"/>
</dbReference>
<evidence type="ECO:0000256" key="2">
    <source>
        <dbReference type="ARBA" id="ARBA00022833"/>
    </source>
</evidence>
<proteinExistence type="predicted"/>
<feature type="compositionally biased region" description="Basic residues" evidence="3">
    <location>
        <begin position="571"/>
        <end position="585"/>
    </location>
</feature>
<accession>A0A8H8UFZ6</accession>
<organism evidence="4 5">
    <name type="scientific">Lachnellula occidentalis</name>
    <dbReference type="NCBI Taxonomy" id="215460"/>
    <lineage>
        <taxon>Eukaryota</taxon>
        <taxon>Fungi</taxon>
        <taxon>Dikarya</taxon>
        <taxon>Ascomycota</taxon>
        <taxon>Pezizomycotina</taxon>
        <taxon>Leotiomycetes</taxon>
        <taxon>Helotiales</taxon>
        <taxon>Lachnaceae</taxon>
        <taxon>Lachnellula</taxon>
    </lineage>
</organism>
<feature type="region of interest" description="Disordered" evidence="3">
    <location>
        <begin position="255"/>
        <end position="466"/>
    </location>
</feature>
<feature type="compositionally biased region" description="Basic and acidic residues" evidence="3">
    <location>
        <begin position="648"/>
        <end position="666"/>
    </location>
</feature>
<feature type="compositionally biased region" description="Pro residues" evidence="3">
    <location>
        <begin position="779"/>
        <end position="788"/>
    </location>
</feature>
<evidence type="ECO:0000313" key="5">
    <source>
        <dbReference type="Proteomes" id="UP000443090"/>
    </source>
</evidence>
<dbReference type="Gene3D" id="1.10.1170.10">
    <property type="entry name" value="Inhibitor Of Apoptosis Protein (2mihbC-IAP-1), Chain A"/>
    <property type="match status" value="2"/>
</dbReference>